<keyword evidence="1" id="KW-0732">Signal</keyword>
<sequence length="108" mass="11258">MQGNSIKFKGLLCALLLLITFSGSGLASGQATSASQEQATIQQSAARININQATAEQLSSLPGIGPAKAEAIILTREKQGRFTSTQELQAVKGIGEKTAAKLKPLISF</sequence>
<evidence type="ECO:0000256" key="1">
    <source>
        <dbReference type="SAM" id="SignalP"/>
    </source>
</evidence>
<dbReference type="RefSeq" id="WP_036239109.1">
    <property type="nucleotide sequence ID" value="NZ_BSOR01000001.1"/>
</dbReference>
<dbReference type="InterPro" id="IPR004509">
    <property type="entry name" value="Competence_ComEA_HhH"/>
</dbReference>
<proteinExistence type="predicted"/>
<keyword evidence="4" id="KW-1185">Reference proteome</keyword>
<accession>A0ABQ5ZTW3</accession>
<dbReference type="Gene3D" id="1.10.150.320">
    <property type="entry name" value="Photosystem II 12 kDa extrinsic protein"/>
    <property type="match status" value="1"/>
</dbReference>
<feature type="chain" id="PRO_5045238217" description="Helix-hairpin-helix DNA-binding motif class 1 domain-containing protein" evidence="1">
    <location>
        <begin position="28"/>
        <end position="108"/>
    </location>
</feature>
<comment type="caution">
    <text evidence="3">The sequence shown here is derived from an EMBL/GenBank/DDBJ whole genome shotgun (WGS) entry which is preliminary data.</text>
</comment>
<dbReference type="Proteomes" id="UP001156682">
    <property type="component" value="Unassembled WGS sequence"/>
</dbReference>
<reference evidence="4" key="1">
    <citation type="journal article" date="2019" name="Int. J. Syst. Evol. Microbiol.">
        <title>The Global Catalogue of Microorganisms (GCM) 10K type strain sequencing project: providing services to taxonomists for standard genome sequencing and annotation.</title>
        <authorList>
            <consortium name="The Broad Institute Genomics Platform"/>
            <consortium name="The Broad Institute Genome Sequencing Center for Infectious Disease"/>
            <person name="Wu L."/>
            <person name="Ma J."/>
        </authorList>
    </citation>
    <scope>NUCLEOTIDE SEQUENCE [LARGE SCALE GENOMIC DNA]</scope>
    <source>
        <strain evidence="4">NBRC 100033</strain>
    </source>
</reference>
<name>A0ABQ5ZTW3_9GAMM</name>
<dbReference type="NCBIfam" id="TIGR00426">
    <property type="entry name" value="competence protein ComEA helix-hairpin-helix repeat region"/>
    <property type="match status" value="1"/>
</dbReference>
<gene>
    <name evidence="3" type="ORF">GCM10007878_01280</name>
</gene>
<evidence type="ECO:0000313" key="4">
    <source>
        <dbReference type="Proteomes" id="UP001156682"/>
    </source>
</evidence>
<organism evidence="3 4">
    <name type="scientific">Marinospirillum insulare</name>
    <dbReference type="NCBI Taxonomy" id="217169"/>
    <lineage>
        <taxon>Bacteria</taxon>
        <taxon>Pseudomonadati</taxon>
        <taxon>Pseudomonadota</taxon>
        <taxon>Gammaproteobacteria</taxon>
        <taxon>Oceanospirillales</taxon>
        <taxon>Oceanospirillaceae</taxon>
        <taxon>Marinospirillum</taxon>
    </lineage>
</organism>
<feature type="domain" description="Helix-hairpin-helix DNA-binding motif class 1" evidence="2">
    <location>
        <begin position="56"/>
        <end position="75"/>
    </location>
</feature>
<dbReference type="PANTHER" id="PTHR21180">
    <property type="entry name" value="ENDONUCLEASE/EXONUCLEASE/PHOSPHATASE FAMILY DOMAIN-CONTAINING PROTEIN 1"/>
    <property type="match status" value="1"/>
</dbReference>
<dbReference type="SUPFAM" id="SSF47781">
    <property type="entry name" value="RuvA domain 2-like"/>
    <property type="match status" value="1"/>
</dbReference>
<dbReference type="PANTHER" id="PTHR21180:SF32">
    <property type="entry name" value="ENDONUCLEASE_EXONUCLEASE_PHOSPHATASE FAMILY DOMAIN-CONTAINING PROTEIN 1"/>
    <property type="match status" value="1"/>
</dbReference>
<feature type="signal peptide" evidence="1">
    <location>
        <begin position="1"/>
        <end position="27"/>
    </location>
</feature>
<dbReference type="SMART" id="SM00278">
    <property type="entry name" value="HhH1"/>
    <property type="match status" value="2"/>
</dbReference>
<evidence type="ECO:0000259" key="2">
    <source>
        <dbReference type="SMART" id="SM00278"/>
    </source>
</evidence>
<protein>
    <recommendedName>
        <fullName evidence="2">Helix-hairpin-helix DNA-binding motif class 1 domain-containing protein</fullName>
    </recommendedName>
</protein>
<dbReference type="InterPro" id="IPR051675">
    <property type="entry name" value="Endo/Exo/Phosphatase_dom_1"/>
</dbReference>
<evidence type="ECO:0000313" key="3">
    <source>
        <dbReference type="EMBL" id="GLR62693.1"/>
    </source>
</evidence>
<feature type="domain" description="Helix-hairpin-helix DNA-binding motif class 1" evidence="2">
    <location>
        <begin position="86"/>
        <end position="105"/>
    </location>
</feature>
<dbReference type="InterPro" id="IPR003583">
    <property type="entry name" value="Hlx-hairpin-Hlx_DNA-bd_motif"/>
</dbReference>
<dbReference type="EMBL" id="BSOR01000001">
    <property type="protein sequence ID" value="GLR62693.1"/>
    <property type="molecule type" value="Genomic_DNA"/>
</dbReference>
<dbReference type="InterPro" id="IPR010994">
    <property type="entry name" value="RuvA_2-like"/>
</dbReference>
<dbReference type="Pfam" id="PF12836">
    <property type="entry name" value="HHH_3"/>
    <property type="match status" value="1"/>
</dbReference>